<comment type="similarity">
    <text evidence="2 11">Belongs to the TRM44 family.</text>
</comment>
<evidence type="ECO:0000256" key="6">
    <source>
        <dbReference type="ARBA" id="ARBA00022603"/>
    </source>
</evidence>
<dbReference type="GO" id="GO:0141101">
    <property type="term" value="F:tRNA(Ser) (uridine(44)-2'-O-)-methyltransferase activity"/>
    <property type="evidence" value="ECO:0007669"/>
    <property type="project" value="UniProtKB-EC"/>
</dbReference>
<dbReference type="InterPro" id="IPR011671">
    <property type="entry name" value="tRNA_uracil_MeTrfase"/>
</dbReference>
<dbReference type="AlphaFoldDB" id="A0A8E0QQF8"/>
<dbReference type="Proteomes" id="UP000036893">
    <property type="component" value="Unassembled WGS sequence"/>
</dbReference>
<evidence type="ECO:0000313" key="13">
    <source>
        <dbReference type="EMBL" id="GIC88788.1"/>
    </source>
</evidence>
<sequence length="653" mass="73208">MPRNVKKNPRDVTKLSGKPLAETIEPSPVLKTLQEGWVTSPDLIEGDLPFAPEVIQDMTTFLLANPNLNSSHLFRADILYDSLGVLSTPHAKEENHHGSGGTDKDTPKEDHVEPLAARSVPGFELKRAIVRRLIPRNKNLDRPLEQTCHYYEADELLPTSASTDIFQCEQCESKAESPRQRFLVIYLPHVSSKEEMPWYHPLLRSLAFLYDFTPDASLHSSEEKKGTGVMSVHFLPYEEEPIQNRLERTLLALLSTQIRLARQTRLDEKPEGGNYNPHKDNVIPRHLVQDTYARLKLKYAADLCKNWVEDTEPNKHVFEDLSITAFLIELWRSMYGVVPADERSPDQKEHENYDSRFPGFVDVACGNGVLVYVLLSEGYQGWGFDARRRKTWNIFPSSIQERLKEEIYIPKPFADVCTGSELDIGVKTHTGMFAESTFIISNHADELTVWTPLMAALSNPASPLPFISIPCCSHSLSGARYRYPPPKLNKKGSVDRLEDKEVEQNPQPAAGDLKALRAVKQQERTDTGAVNSMYGSLTAKTMGIAEEIGYEVEKTLLRIPSTRNMGVIGGRRRTTQEWTSRVRSVQASQADKCSDHDTVGAAAAAEQVLERVAAVVQRECAREGGVEVAAKIWAERAKGLHKGQGKGNQPAHR</sequence>
<keyword evidence="5 11" id="KW-0963">Cytoplasm</keyword>
<evidence type="ECO:0000256" key="5">
    <source>
        <dbReference type="ARBA" id="ARBA00022490"/>
    </source>
</evidence>
<proteinExistence type="inferred from homology"/>
<dbReference type="PANTHER" id="PTHR21210">
    <property type="entry name" value="TRNA (URACIL-O(2)-)-METHYLTRANSFERASE-RELATED"/>
    <property type="match status" value="1"/>
</dbReference>
<evidence type="ECO:0000256" key="12">
    <source>
        <dbReference type="SAM" id="MobiDB-lite"/>
    </source>
</evidence>
<evidence type="ECO:0000256" key="7">
    <source>
        <dbReference type="ARBA" id="ARBA00022679"/>
    </source>
</evidence>
<dbReference type="GeneID" id="66992665"/>
<accession>A0A8E0QQF8</accession>
<comment type="subcellular location">
    <subcellularLocation>
        <location evidence="1 11">Cytoplasm</location>
    </subcellularLocation>
</comment>
<reference evidence="13" key="2">
    <citation type="submission" date="2021-01" db="EMBL/GenBank/DDBJ databases">
        <title>Pan-genome distribution and transcriptional activeness of fungal secondary metabolism genes in Aspergillus section Fumigati.</title>
        <authorList>
            <person name="Takahashi H."/>
            <person name="Umemura M."/>
            <person name="Ninomiya A."/>
            <person name="Kusuya Y."/>
            <person name="Urayama S."/>
            <person name="Shimizu M."/>
            <person name="Watanabe A."/>
            <person name="Kamei K."/>
            <person name="Yaguchi T."/>
            <person name="Hagiwara D."/>
        </authorList>
    </citation>
    <scope>NUCLEOTIDE SEQUENCE</scope>
    <source>
        <strain evidence="13">IFM 46973</strain>
    </source>
</reference>
<comment type="catalytic activity">
    <reaction evidence="10 11">
        <text>uridine(44) in tRNA(Ser) + S-adenosyl-L-methionine = 2'-O-methyluridine(44) in tRNA(Ser) + S-adenosyl-L-homocysteine + H(+)</text>
        <dbReference type="Rhea" id="RHEA:43100"/>
        <dbReference type="Rhea" id="RHEA-COMP:10339"/>
        <dbReference type="Rhea" id="RHEA-COMP:10340"/>
        <dbReference type="ChEBI" id="CHEBI:15378"/>
        <dbReference type="ChEBI" id="CHEBI:57856"/>
        <dbReference type="ChEBI" id="CHEBI:59789"/>
        <dbReference type="ChEBI" id="CHEBI:65315"/>
        <dbReference type="ChEBI" id="CHEBI:74478"/>
        <dbReference type="EC" id="2.1.1.211"/>
    </reaction>
</comment>
<keyword evidence="9 11" id="KW-0819">tRNA processing</keyword>
<comment type="caution">
    <text evidence="13">The sequence shown here is derived from an EMBL/GenBank/DDBJ whole genome shotgun (WGS) entry which is preliminary data.</text>
</comment>
<feature type="region of interest" description="Disordered" evidence="12">
    <location>
        <begin position="90"/>
        <end position="110"/>
    </location>
</feature>
<feature type="region of interest" description="Disordered" evidence="12">
    <location>
        <begin position="1"/>
        <end position="20"/>
    </location>
</feature>
<reference evidence="13" key="1">
    <citation type="journal article" date="2015" name="Genome Announc.">
        <title>Draft Genome Sequence of the Pathogenic Filamentous Fungus Aspergillus udagawae Strain IFM 46973T.</title>
        <authorList>
            <person name="Kusuya Y."/>
            <person name="Takahashi-Nakaguchi A."/>
            <person name="Takahashi H."/>
            <person name="Yaguchi T."/>
        </authorList>
    </citation>
    <scope>NUCLEOTIDE SEQUENCE</scope>
    <source>
        <strain evidence="13">IFM 46973</strain>
    </source>
</reference>
<keyword evidence="6 11" id="KW-0489">Methyltransferase</keyword>
<name>A0A8E0QQF8_9EURO</name>
<dbReference type="GO" id="GO:0030488">
    <property type="term" value="P:tRNA methylation"/>
    <property type="evidence" value="ECO:0007669"/>
    <property type="project" value="UniProtKB-UniRule"/>
</dbReference>
<dbReference type="RefSeq" id="XP_043146054.1">
    <property type="nucleotide sequence ID" value="XM_043290119.1"/>
</dbReference>
<evidence type="ECO:0000256" key="10">
    <source>
        <dbReference type="ARBA" id="ARBA00047957"/>
    </source>
</evidence>
<organism evidence="13 14">
    <name type="scientific">Aspergillus udagawae</name>
    <dbReference type="NCBI Taxonomy" id="91492"/>
    <lineage>
        <taxon>Eukaryota</taxon>
        <taxon>Fungi</taxon>
        <taxon>Dikarya</taxon>
        <taxon>Ascomycota</taxon>
        <taxon>Pezizomycotina</taxon>
        <taxon>Eurotiomycetes</taxon>
        <taxon>Eurotiomycetidae</taxon>
        <taxon>Eurotiales</taxon>
        <taxon>Aspergillaceae</taxon>
        <taxon>Aspergillus</taxon>
        <taxon>Aspergillus subgen. Fumigati</taxon>
    </lineage>
</organism>
<dbReference type="GO" id="GO:0005737">
    <property type="term" value="C:cytoplasm"/>
    <property type="evidence" value="ECO:0007669"/>
    <property type="project" value="UniProtKB-SubCell"/>
</dbReference>
<evidence type="ECO:0000256" key="11">
    <source>
        <dbReference type="RuleBase" id="RU368004"/>
    </source>
</evidence>
<evidence type="ECO:0000256" key="3">
    <source>
        <dbReference type="ARBA" id="ARBA00012795"/>
    </source>
</evidence>
<dbReference type="PANTHER" id="PTHR21210:SF0">
    <property type="entry name" value="TRNA (URACIL-O(2)-)-METHYLTRANSFERASE-RELATED"/>
    <property type="match status" value="1"/>
</dbReference>
<evidence type="ECO:0000313" key="14">
    <source>
        <dbReference type="Proteomes" id="UP000036893"/>
    </source>
</evidence>
<comment type="function">
    <text evidence="11">Adenosyl-L-methionine (AdoMet)-dependent tRNA (uracil-O(2)-)-methyltransferase.</text>
</comment>
<keyword evidence="7 11" id="KW-0808">Transferase</keyword>
<evidence type="ECO:0000256" key="9">
    <source>
        <dbReference type="ARBA" id="ARBA00022694"/>
    </source>
</evidence>
<evidence type="ECO:0000256" key="8">
    <source>
        <dbReference type="ARBA" id="ARBA00022691"/>
    </source>
</evidence>
<dbReference type="Pfam" id="PF07757">
    <property type="entry name" value="AdoMet_MTase"/>
    <property type="match status" value="1"/>
</dbReference>
<dbReference type="EC" id="2.1.1.211" evidence="3 11"/>
<gene>
    <name evidence="13" type="ORF">Aud_005189</name>
</gene>
<protein>
    <recommendedName>
        <fullName evidence="4 11">tRNA (uracil-O(2)-)-methyltransferase</fullName>
        <ecNumber evidence="3 11">2.1.1.211</ecNumber>
    </recommendedName>
</protein>
<evidence type="ECO:0000256" key="2">
    <source>
        <dbReference type="ARBA" id="ARBA00009056"/>
    </source>
</evidence>
<keyword evidence="8 11" id="KW-0949">S-adenosyl-L-methionine</keyword>
<evidence type="ECO:0000256" key="4">
    <source>
        <dbReference type="ARBA" id="ARBA00017788"/>
    </source>
</evidence>
<dbReference type="EMBL" id="BBXM02000003">
    <property type="protein sequence ID" value="GIC88788.1"/>
    <property type="molecule type" value="Genomic_DNA"/>
</dbReference>
<evidence type="ECO:0000256" key="1">
    <source>
        <dbReference type="ARBA" id="ARBA00004496"/>
    </source>
</evidence>